<dbReference type="PROSITE" id="PS00070">
    <property type="entry name" value="ALDEHYDE_DEHYDR_CYS"/>
    <property type="match status" value="1"/>
</dbReference>
<evidence type="ECO:0000256" key="6">
    <source>
        <dbReference type="PROSITE-ProRule" id="PRU10007"/>
    </source>
</evidence>
<keyword evidence="8" id="KW-0812">Transmembrane</keyword>
<dbReference type="InterPro" id="IPR016162">
    <property type="entry name" value="Ald_DH_N"/>
</dbReference>
<dbReference type="InterPro" id="IPR016163">
    <property type="entry name" value="Ald_DH_C"/>
</dbReference>
<dbReference type="Gene3D" id="3.40.309.10">
    <property type="entry name" value="Aldehyde Dehydrogenase, Chain A, domain 2"/>
    <property type="match status" value="1"/>
</dbReference>
<accession>A0A7I8VY85</accession>
<evidence type="ECO:0000313" key="11">
    <source>
        <dbReference type="Proteomes" id="UP000549394"/>
    </source>
</evidence>
<organism evidence="10 11">
    <name type="scientific">Dimorphilus gyrociliatus</name>
    <dbReference type="NCBI Taxonomy" id="2664684"/>
    <lineage>
        <taxon>Eukaryota</taxon>
        <taxon>Metazoa</taxon>
        <taxon>Spiralia</taxon>
        <taxon>Lophotrochozoa</taxon>
        <taxon>Annelida</taxon>
        <taxon>Polychaeta</taxon>
        <taxon>Polychaeta incertae sedis</taxon>
        <taxon>Dinophilidae</taxon>
        <taxon>Dimorphilus</taxon>
    </lineage>
</organism>
<dbReference type="GO" id="GO:0006081">
    <property type="term" value="P:aldehyde metabolic process"/>
    <property type="evidence" value="ECO:0007669"/>
    <property type="project" value="InterPro"/>
</dbReference>
<feature type="domain" description="Aldehyde dehydrogenase" evidence="9">
    <location>
        <begin position="8"/>
        <end position="429"/>
    </location>
</feature>
<keyword evidence="2 4" id="KW-0560">Oxidoreductase</keyword>
<evidence type="ECO:0000256" key="7">
    <source>
        <dbReference type="RuleBase" id="RU003345"/>
    </source>
</evidence>
<dbReference type="InterPro" id="IPR015590">
    <property type="entry name" value="Aldehyde_DH_dom"/>
</dbReference>
<feature type="transmembrane region" description="Helical" evidence="8">
    <location>
        <begin position="470"/>
        <end position="491"/>
    </location>
</feature>
<dbReference type="SUPFAM" id="SSF53720">
    <property type="entry name" value="ALDH-like"/>
    <property type="match status" value="1"/>
</dbReference>
<dbReference type="FunFam" id="3.40.605.10:FF:000004">
    <property type="entry name" value="Aldehyde dehydrogenase"/>
    <property type="match status" value="1"/>
</dbReference>
<keyword evidence="8" id="KW-0472">Membrane</keyword>
<dbReference type="InterPro" id="IPR016161">
    <property type="entry name" value="Ald_DH/histidinol_DH"/>
</dbReference>
<dbReference type="PIRSF" id="PIRSF036492">
    <property type="entry name" value="ALDH"/>
    <property type="match status" value="1"/>
</dbReference>
<evidence type="ECO:0000256" key="3">
    <source>
        <dbReference type="ARBA" id="ARBA00023027"/>
    </source>
</evidence>
<dbReference type="FunFam" id="3.40.309.10:FF:000003">
    <property type="entry name" value="Aldehyde dehydrogenase"/>
    <property type="match status" value="1"/>
</dbReference>
<gene>
    <name evidence="10" type="ORF">DGYR_LOCUS8839</name>
</gene>
<reference evidence="10 11" key="1">
    <citation type="submission" date="2020-08" db="EMBL/GenBank/DDBJ databases">
        <authorList>
            <person name="Hejnol A."/>
        </authorList>
    </citation>
    <scope>NUCLEOTIDE SEQUENCE [LARGE SCALE GENOMIC DNA]</scope>
</reference>
<evidence type="ECO:0000256" key="5">
    <source>
        <dbReference type="PIRSR" id="PIRSR036492-1"/>
    </source>
</evidence>
<comment type="similarity">
    <text evidence="1 4 7">Belongs to the aldehyde dehydrogenase family.</text>
</comment>
<evidence type="ECO:0000313" key="10">
    <source>
        <dbReference type="EMBL" id="CAD5120807.1"/>
    </source>
</evidence>
<dbReference type="InterPro" id="IPR016160">
    <property type="entry name" value="Ald_DH_CS_CYS"/>
</dbReference>
<comment type="caution">
    <text evidence="10">The sequence shown here is derived from an EMBL/GenBank/DDBJ whole genome shotgun (WGS) entry which is preliminary data.</text>
</comment>
<name>A0A7I8VY85_9ANNE</name>
<proteinExistence type="inferred from homology"/>
<evidence type="ECO:0000256" key="2">
    <source>
        <dbReference type="ARBA" id="ARBA00023002"/>
    </source>
</evidence>
<sequence length="507" mass="56785">MDNYQQLITDLRRTFGTGKTRSLSWRRSQLEGIVKMVDENRDEIVAAMKEDLSKPKSETILMEVIQVRNDAIQHLNNLDKWLEREKISKSIELIMDNVYIQRDPLGVVLIMGAWNYPFQLALMPAVGAIAAGNCVVLKPSEVSPATAFVVEKLCRKYLDNDTFQIVQGGVTETTALLSERFDMIFYTGSTSVGRIVATAAAKHLTPVILELGGKSPCYVCPSSDLNISARRIVWGRFCNTGQTCIAPDYILCPSEIQPELVRQLKKALVAFFGDDPQHCESFGRIVNKRNFDRIKRLIDDAPSDKIVVGGKTDVESRFIAPTIIQNATADMLCMQEEIFGPVLPILTVKDEDAAIDFINSREKPLALYVFTKKSSIKEKFLNQTSSGSTCVNDTIMQAGISGLPFGGVGESGCGAYHGKFTLETFCHRKGVLEKKQGMEKLNDIRYPPYTDKKLKFLERLMAKGPSRRQFGLFLPIMLFSVIIGFILKVGWQIPPLNYILKFISNKR</sequence>
<evidence type="ECO:0000256" key="4">
    <source>
        <dbReference type="PIRNR" id="PIRNR036492"/>
    </source>
</evidence>
<protein>
    <recommendedName>
        <fullName evidence="4">Aldehyde dehydrogenase</fullName>
    </recommendedName>
</protein>
<keyword evidence="3" id="KW-0520">NAD</keyword>
<dbReference type="GO" id="GO:0004029">
    <property type="term" value="F:aldehyde dehydrogenase (NAD+) activity"/>
    <property type="evidence" value="ECO:0007669"/>
    <property type="project" value="TreeGrafter"/>
</dbReference>
<dbReference type="Proteomes" id="UP000549394">
    <property type="component" value="Unassembled WGS sequence"/>
</dbReference>
<dbReference type="Gene3D" id="3.40.605.10">
    <property type="entry name" value="Aldehyde Dehydrogenase, Chain A, domain 1"/>
    <property type="match status" value="1"/>
</dbReference>
<feature type="active site" evidence="5">
    <location>
        <position position="244"/>
    </location>
</feature>
<evidence type="ECO:0000256" key="8">
    <source>
        <dbReference type="SAM" id="Phobius"/>
    </source>
</evidence>
<feature type="active site" evidence="5 6">
    <location>
        <position position="210"/>
    </location>
</feature>
<dbReference type="PROSITE" id="PS00687">
    <property type="entry name" value="ALDEHYDE_DEHYDR_GLU"/>
    <property type="match status" value="1"/>
</dbReference>
<dbReference type="InterPro" id="IPR012394">
    <property type="entry name" value="Aldehyde_DH_NAD(P)"/>
</dbReference>
<keyword evidence="11" id="KW-1185">Reference proteome</keyword>
<dbReference type="AlphaFoldDB" id="A0A7I8VY85"/>
<dbReference type="PANTHER" id="PTHR43570">
    <property type="entry name" value="ALDEHYDE DEHYDROGENASE"/>
    <property type="match status" value="1"/>
</dbReference>
<dbReference type="PANTHER" id="PTHR43570:SF16">
    <property type="entry name" value="ALDEHYDE DEHYDROGENASE TYPE III, ISOFORM Q"/>
    <property type="match status" value="1"/>
</dbReference>
<dbReference type="InterPro" id="IPR029510">
    <property type="entry name" value="Ald_DH_CS_GLU"/>
</dbReference>
<dbReference type="Pfam" id="PF00171">
    <property type="entry name" value="Aldedh"/>
    <property type="match status" value="1"/>
</dbReference>
<evidence type="ECO:0000259" key="9">
    <source>
        <dbReference type="Pfam" id="PF00171"/>
    </source>
</evidence>
<dbReference type="OrthoDB" id="440325at2759"/>
<dbReference type="GO" id="GO:0005737">
    <property type="term" value="C:cytoplasm"/>
    <property type="evidence" value="ECO:0007669"/>
    <property type="project" value="TreeGrafter"/>
</dbReference>
<keyword evidence="8" id="KW-1133">Transmembrane helix</keyword>
<dbReference type="EMBL" id="CAJFCJ010000013">
    <property type="protein sequence ID" value="CAD5120807.1"/>
    <property type="molecule type" value="Genomic_DNA"/>
</dbReference>
<evidence type="ECO:0000256" key="1">
    <source>
        <dbReference type="ARBA" id="ARBA00009986"/>
    </source>
</evidence>